<dbReference type="EC" id="2.7.7.65" evidence="1"/>
<dbReference type="GO" id="GO:0005886">
    <property type="term" value="C:plasma membrane"/>
    <property type="evidence" value="ECO:0007669"/>
    <property type="project" value="TreeGrafter"/>
</dbReference>
<organism evidence="7 8">
    <name type="scientific">Methylobacterium dankookense</name>
    <dbReference type="NCBI Taxonomy" id="560405"/>
    <lineage>
        <taxon>Bacteria</taxon>
        <taxon>Pseudomonadati</taxon>
        <taxon>Pseudomonadota</taxon>
        <taxon>Alphaproteobacteria</taxon>
        <taxon>Hyphomicrobiales</taxon>
        <taxon>Methylobacteriaceae</taxon>
        <taxon>Methylobacterium</taxon>
    </lineage>
</organism>
<dbReference type="InterPro" id="IPR000160">
    <property type="entry name" value="GGDEF_dom"/>
</dbReference>
<keyword evidence="9" id="KW-1185">Reference proteome</keyword>
<evidence type="ECO:0000256" key="1">
    <source>
        <dbReference type="ARBA" id="ARBA00012528"/>
    </source>
</evidence>
<reference evidence="7 8" key="1">
    <citation type="submission" date="2019-06" db="EMBL/GenBank/DDBJ databases">
        <authorList>
            <person name="Rodrigo-Torres L."/>
            <person name="Arahal R. D."/>
            <person name="Lucena T."/>
        </authorList>
    </citation>
    <scope>NUCLEOTIDE SEQUENCE [LARGE SCALE GENOMIC DNA]</scope>
    <source>
        <strain evidence="7 8">SW08-7</strain>
    </source>
</reference>
<dbReference type="InterPro" id="IPR003660">
    <property type="entry name" value="HAMP_dom"/>
</dbReference>
<dbReference type="EMBL" id="BPQI01000082">
    <property type="protein sequence ID" value="GJD57012.1"/>
    <property type="molecule type" value="Genomic_DNA"/>
</dbReference>
<evidence type="ECO:0000256" key="2">
    <source>
        <dbReference type="ARBA" id="ARBA00034247"/>
    </source>
</evidence>
<evidence type="ECO:0000313" key="6">
    <source>
        <dbReference type="EMBL" id="GJD57012.1"/>
    </source>
</evidence>
<keyword evidence="3" id="KW-0472">Membrane</keyword>
<dbReference type="GO" id="GO:1902201">
    <property type="term" value="P:negative regulation of bacterial-type flagellum-dependent cell motility"/>
    <property type="evidence" value="ECO:0007669"/>
    <property type="project" value="TreeGrafter"/>
</dbReference>
<dbReference type="Proteomes" id="UP000401717">
    <property type="component" value="Unassembled WGS sequence"/>
</dbReference>
<reference evidence="6" key="3">
    <citation type="submission" date="2021-08" db="EMBL/GenBank/DDBJ databases">
        <authorList>
            <person name="Tani A."/>
            <person name="Ola A."/>
            <person name="Ogura Y."/>
            <person name="Katsura K."/>
            <person name="Hayashi T."/>
        </authorList>
    </citation>
    <scope>NUCLEOTIDE SEQUENCE</scope>
    <source>
        <strain evidence="6">DSM 22415</strain>
    </source>
</reference>
<dbReference type="PROSITE" id="PS50885">
    <property type="entry name" value="HAMP"/>
    <property type="match status" value="1"/>
</dbReference>
<dbReference type="Gene3D" id="6.10.340.10">
    <property type="match status" value="1"/>
</dbReference>
<keyword evidence="3" id="KW-0812">Transmembrane</keyword>
<dbReference type="CDD" id="cd01949">
    <property type="entry name" value="GGDEF"/>
    <property type="match status" value="1"/>
</dbReference>
<dbReference type="Proteomes" id="UP001055303">
    <property type="component" value="Unassembled WGS sequence"/>
</dbReference>
<dbReference type="SMART" id="SM00267">
    <property type="entry name" value="GGDEF"/>
    <property type="match status" value="1"/>
</dbReference>
<dbReference type="GO" id="GO:0043709">
    <property type="term" value="P:cell adhesion involved in single-species biofilm formation"/>
    <property type="evidence" value="ECO:0007669"/>
    <property type="project" value="TreeGrafter"/>
</dbReference>
<keyword evidence="3" id="KW-1133">Transmembrane helix</keyword>
<sequence length="437" mass="46836">MPPQPPAATPVLATRLIRAIFGCYFVVAAALTAVQLAVEYGDAHDHLQRDVAALERTFGPGLEDAVWRFNGEVLRGILAGMREIPAVVGVEVRDEKGRRVEAVGAVAEADSGAASPTRVGGLGTRFSRRFDLVHVDETGRRYPVGSWTVFSDTGIAIEQVRRTLVVILINSAIKTVMLWFIFVAVIRWMVGRPLAQVAAHLARMDRETLAEPLVLRGGGRHELHALVAALNATTDRLRRAFEERNALTHDLTEMNATLQARVAARTRELEALAATDQLTGLPNRRRLDAALDEALAAEAGSGLAVIVCDVDQFKAVNDQHGHTVGDAVLGGIAGILAQAQGPGDTVGRWGGEEFMLVCPGADLAAARARAEALRVRIEASALPFVGPRTCSFGVAARRPGEAVDGLVARADAALYRAKRNGRNRVEIEESIEARDAA</sequence>
<dbReference type="NCBIfam" id="TIGR00254">
    <property type="entry name" value="GGDEF"/>
    <property type="match status" value="1"/>
</dbReference>
<evidence type="ECO:0000313" key="8">
    <source>
        <dbReference type="Proteomes" id="UP000401717"/>
    </source>
</evidence>
<dbReference type="AlphaFoldDB" id="A0A564G6E8"/>
<name>A0A564G6E8_9HYPH</name>
<comment type="catalytic activity">
    <reaction evidence="2">
        <text>2 GTP = 3',3'-c-di-GMP + 2 diphosphate</text>
        <dbReference type="Rhea" id="RHEA:24898"/>
        <dbReference type="ChEBI" id="CHEBI:33019"/>
        <dbReference type="ChEBI" id="CHEBI:37565"/>
        <dbReference type="ChEBI" id="CHEBI:58805"/>
        <dbReference type="EC" id="2.7.7.65"/>
    </reaction>
</comment>
<evidence type="ECO:0000313" key="9">
    <source>
        <dbReference type="Proteomes" id="UP001055303"/>
    </source>
</evidence>
<dbReference type="Pfam" id="PF00990">
    <property type="entry name" value="GGDEF"/>
    <property type="match status" value="1"/>
</dbReference>
<feature type="transmembrane region" description="Helical" evidence="3">
    <location>
        <begin position="16"/>
        <end position="38"/>
    </location>
</feature>
<gene>
    <name evidence="7" type="primary">vdcA_3</name>
    <name evidence="6" type="ORF">IFDJLNFL_2912</name>
    <name evidence="7" type="ORF">MTDSW087_05890</name>
</gene>
<dbReference type="SMART" id="SM00304">
    <property type="entry name" value="HAMP"/>
    <property type="match status" value="1"/>
</dbReference>
<proteinExistence type="predicted"/>
<dbReference type="GO" id="GO:0007165">
    <property type="term" value="P:signal transduction"/>
    <property type="evidence" value="ECO:0007669"/>
    <property type="project" value="InterPro"/>
</dbReference>
<dbReference type="InterPro" id="IPR043128">
    <property type="entry name" value="Rev_trsase/Diguanyl_cyclase"/>
</dbReference>
<evidence type="ECO:0000259" key="4">
    <source>
        <dbReference type="PROSITE" id="PS50885"/>
    </source>
</evidence>
<dbReference type="Gene3D" id="3.30.70.270">
    <property type="match status" value="1"/>
</dbReference>
<dbReference type="InterPro" id="IPR029787">
    <property type="entry name" value="Nucleotide_cyclase"/>
</dbReference>
<dbReference type="SUPFAM" id="SSF55073">
    <property type="entry name" value="Nucleotide cyclase"/>
    <property type="match status" value="1"/>
</dbReference>
<evidence type="ECO:0000313" key="7">
    <source>
        <dbReference type="EMBL" id="VUF16133.1"/>
    </source>
</evidence>
<evidence type="ECO:0000256" key="3">
    <source>
        <dbReference type="SAM" id="Phobius"/>
    </source>
</evidence>
<dbReference type="RefSeq" id="WP_144769351.1">
    <property type="nucleotide sequence ID" value="NZ_BPQI01000082.1"/>
</dbReference>
<feature type="domain" description="HAMP" evidence="4">
    <location>
        <begin position="188"/>
        <end position="242"/>
    </location>
</feature>
<dbReference type="PANTHER" id="PTHR45138:SF9">
    <property type="entry name" value="DIGUANYLATE CYCLASE DGCM-RELATED"/>
    <property type="match status" value="1"/>
</dbReference>
<dbReference type="InterPro" id="IPR050469">
    <property type="entry name" value="Diguanylate_Cyclase"/>
</dbReference>
<dbReference type="OrthoDB" id="9812260at2"/>
<dbReference type="PROSITE" id="PS50887">
    <property type="entry name" value="GGDEF"/>
    <property type="match status" value="1"/>
</dbReference>
<dbReference type="FunFam" id="3.30.70.270:FF:000001">
    <property type="entry name" value="Diguanylate cyclase domain protein"/>
    <property type="match status" value="1"/>
</dbReference>
<accession>A0A564G6E8</accession>
<reference evidence="6" key="2">
    <citation type="journal article" date="2021" name="Front. Microbiol.">
        <title>Comprehensive Comparative Genomics and Phenotyping of Methylobacterium Species.</title>
        <authorList>
            <person name="Alessa O."/>
            <person name="Ogura Y."/>
            <person name="Fujitani Y."/>
            <person name="Takami H."/>
            <person name="Hayashi T."/>
            <person name="Sahin N."/>
            <person name="Tani A."/>
        </authorList>
    </citation>
    <scope>NUCLEOTIDE SEQUENCE</scope>
    <source>
        <strain evidence="6">DSM 22415</strain>
    </source>
</reference>
<keyword evidence="7" id="KW-0548">Nucleotidyltransferase</keyword>
<protein>
    <recommendedName>
        <fullName evidence="1">diguanylate cyclase</fullName>
        <ecNumber evidence="1">2.7.7.65</ecNumber>
    </recommendedName>
</protein>
<feature type="transmembrane region" description="Helical" evidence="3">
    <location>
        <begin position="164"/>
        <end position="190"/>
    </location>
</feature>
<dbReference type="GO" id="GO:0052621">
    <property type="term" value="F:diguanylate cyclase activity"/>
    <property type="evidence" value="ECO:0007669"/>
    <property type="project" value="UniProtKB-EC"/>
</dbReference>
<dbReference type="PANTHER" id="PTHR45138">
    <property type="entry name" value="REGULATORY COMPONENTS OF SENSORY TRANSDUCTION SYSTEM"/>
    <property type="match status" value="1"/>
</dbReference>
<keyword evidence="7" id="KW-0808">Transferase</keyword>
<feature type="domain" description="GGDEF" evidence="5">
    <location>
        <begin position="301"/>
        <end position="430"/>
    </location>
</feature>
<evidence type="ECO:0000259" key="5">
    <source>
        <dbReference type="PROSITE" id="PS50887"/>
    </source>
</evidence>
<dbReference type="EMBL" id="CABFVH010000103">
    <property type="protein sequence ID" value="VUF16133.1"/>
    <property type="molecule type" value="Genomic_DNA"/>
</dbReference>